<name>A0A6H1ZMP5_9ZZZZ</name>
<reference evidence="1" key="1">
    <citation type="submission" date="2020-03" db="EMBL/GenBank/DDBJ databases">
        <title>The deep terrestrial virosphere.</title>
        <authorList>
            <person name="Holmfeldt K."/>
            <person name="Nilsson E."/>
            <person name="Simone D."/>
            <person name="Lopez-Fernandez M."/>
            <person name="Wu X."/>
            <person name="de Brujin I."/>
            <person name="Lundin D."/>
            <person name="Andersson A."/>
            <person name="Bertilsson S."/>
            <person name="Dopson M."/>
        </authorList>
    </citation>
    <scope>NUCLEOTIDE SEQUENCE</scope>
    <source>
        <strain evidence="1">TM448A01077</strain>
        <strain evidence="2">TM448B00749</strain>
    </source>
</reference>
<dbReference type="EMBL" id="MT144097">
    <property type="protein sequence ID" value="QJA48691.1"/>
    <property type="molecule type" value="Genomic_DNA"/>
</dbReference>
<evidence type="ECO:0000313" key="1">
    <source>
        <dbReference type="EMBL" id="QJA48691.1"/>
    </source>
</evidence>
<dbReference type="EMBL" id="MT144654">
    <property type="protein sequence ID" value="QJH96518.1"/>
    <property type="molecule type" value="Genomic_DNA"/>
</dbReference>
<proteinExistence type="predicted"/>
<sequence>MKLTIPYSFVSIADPYWFLADLYTVRDFYNGLIDDYNVKEFNITTAKLKDGEIKGHHFEDLAATNAKFKSVGHNPATADKIQQTIIGPFDMRADTGGDEAENVKGLWTPGDNEHKIKIYNGITPDIELDTTENYMFSAHLWADILQGGAPEFTIAPQWIFCRIFTDNLDDITRTFCAHPWIISKSIINFIIHCYPITPNVLPSATIKIGVEIWENGIDIGEL</sequence>
<protein>
    <submittedName>
        <fullName evidence="1">Uncharacterized protein</fullName>
    </submittedName>
</protein>
<organism evidence="1">
    <name type="scientific">viral metagenome</name>
    <dbReference type="NCBI Taxonomy" id="1070528"/>
    <lineage>
        <taxon>unclassified sequences</taxon>
        <taxon>metagenomes</taxon>
        <taxon>organismal metagenomes</taxon>
    </lineage>
</organism>
<evidence type="ECO:0000313" key="2">
    <source>
        <dbReference type="EMBL" id="QJH96518.1"/>
    </source>
</evidence>
<dbReference type="AlphaFoldDB" id="A0A6H1ZMP5"/>
<gene>
    <name evidence="1" type="ORF">TM448A01077_0006</name>
    <name evidence="2" type="ORF">TM448B00749_0010</name>
</gene>
<accession>A0A6H1ZMP5</accession>